<reference evidence="2 3" key="1">
    <citation type="journal article" date="2019" name="Int. J. Syst. Evol. Microbiol.">
        <title>The Global Catalogue of Microorganisms (GCM) 10K type strain sequencing project: providing services to taxonomists for standard genome sequencing and annotation.</title>
        <authorList>
            <consortium name="The Broad Institute Genomics Platform"/>
            <consortium name="The Broad Institute Genome Sequencing Center for Infectious Disease"/>
            <person name="Wu L."/>
            <person name="Ma J."/>
        </authorList>
    </citation>
    <scope>NUCLEOTIDE SEQUENCE [LARGE SCALE GENOMIC DNA]</scope>
    <source>
        <strain evidence="2 3">JCM 6833</strain>
    </source>
</reference>
<protein>
    <submittedName>
        <fullName evidence="2">Uncharacterized protein</fullName>
    </submittedName>
</protein>
<feature type="compositionally biased region" description="Acidic residues" evidence="1">
    <location>
        <begin position="77"/>
        <end position="90"/>
    </location>
</feature>
<comment type="caution">
    <text evidence="2">The sequence shown here is derived from an EMBL/GenBank/DDBJ whole genome shotgun (WGS) entry which is preliminary data.</text>
</comment>
<evidence type="ECO:0000313" key="3">
    <source>
        <dbReference type="Proteomes" id="UP001501509"/>
    </source>
</evidence>
<dbReference type="RefSeq" id="WP_344547290.1">
    <property type="nucleotide sequence ID" value="NZ_BAAATD010000013.1"/>
</dbReference>
<dbReference type="EMBL" id="BAAATD010000013">
    <property type="protein sequence ID" value="GAA2627298.1"/>
    <property type="molecule type" value="Genomic_DNA"/>
</dbReference>
<feature type="compositionally biased region" description="Acidic residues" evidence="1">
    <location>
        <begin position="301"/>
        <end position="312"/>
    </location>
</feature>
<evidence type="ECO:0000313" key="2">
    <source>
        <dbReference type="EMBL" id="GAA2627298.1"/>
    </source>
</evidence>
<name>A0ABN3QIF4_9ACTN</name>
<evidence type="ECO:0000256" key="1">
    <source>
        <dbReference type="SAM" id="MobiDB-lite"/>
    </source>
</evidence>
<dbReference type="Proteomes" id="UP001501509">
    <property type="component" value="Unassembled WGS sequence"/>
</dbReference>
<sequence length="633" mass="67544">MIAAEQGISYQAALKLLIASPPAGTVLAREVHTALAEAFGAAGWPVEVERILQCGGYLLYAGPARVEIRRPPADPADTSDYERDPDDSDADLSIPPEVWITAPLAQSSDLEVHLSATTAYRQIVAECSRQLAASRSRHIVHADSNADQACVICADRYPSGHLLQPRTSPELRTCPACVFDCDVIGPPSTLVLVYQLDQLEIEDLAIPAGWAGPVALLACLAAPGLVARAEALVREDGRIALPPALRWDDPADIWVWLPALGSRPAAFADLDVGARLGVLVEAVDSAHPDLREQVVTALVDDGPDELDPDEHDQSEADVGSGERERYAQALDQVWPAVVAYVVSFFTQACERPGERDPLTHVVESFDAVGDHCGPVLAATTDADLVSDLLPEALAALAIALGLPDPLRAVPDSATDNAPVASVSELFPAADADDALAILRQAKPVHGDVDAVLDRVVDLHGDDGPFGPLPRVPHGSQVRRFADEVRIALRGLGFEVADAGMEPLRDDIARRGHLVARVMCIQFPYSLRYLPSAEEYAAMVIGALPPRDPGKLHAIYPVPVNLWGTFTRAVPVGLDPAAIVGLADRYPLDWPCEVTGTAVLNVTLNEEASAYHLLLEIPSGSALARHLGLQQTDQ</sequence>
<feature type="region of interest" description="Disordered" evidence="1">
    <location>
        <begin position="69"/>
        <end position="90"/>
    </location>
</feature>
<accession>A0ABN3QIF4</accession>
<keyword evidence="3" id="KW-1185">Reference proteome</keyword>
<proteinExistence type="predicted"/>
<feature type="region of interest" description="Disordered" evidence="1">
    <location>
        <begin position="300"/>
        <end position="322"/>
    </location>
</feature>
<organism evidence="2 3">
    <name type="scientific">Actinomadura fulvescens</name>
    <dbReference type="NCBI Taxonomy" id="46160"/>
    <lineage>
        <taxon>Bacteria</taxon>
        <taxon>Bacillati</taxon>
        <taxon>Actinomycetota</taxon>
        <taxon>Actinomycetes</taxon>
        <taxon>Streptosporangiales</taxon>
        <taxon>Thermomonosporaceae</taxon>
        <taxon>Actinomadura</taxon>
    </lineage>
</organism>
<gene>
    <name evidence="2" type="ORF">GCM10010411_75500</name>
</gene>